<dbReference type="InterPro" id="IPR013094">
    <property type="entry name" value="AB_hydrolase_3"/>
</dbReference>
<accession>A0A1V6QNR3</accession>
<dbReference type="PANTHER" id="PTHR48081">
    <property type="entry name" value="AB HYDROLASE SUPERFAMILY PROTEIN C4A8.06C"/>
    <property type="match status" value="1"/>
</dbReference>
<evidence type="ECO:0000313" key="6">
    <source>
        <dbReference type="Proteomes" id="UP000191672"/>
    </source>
</evidence>
<keyword evidence="2" id="KW-0378">Hydrolase</keyword>
<name>A0A1V6QNR3_9EURO</name>
<evidence type="ECO:0000313" key="5">
    <source>
        <dbReference type="EMBL" id="OQD90838.1"/>
    </source>
</evidence>
<evidence type="ECO:0000256" key="2">
    <source>
        <dbReference type="ARBA" id="ARBA00022801"/>
    </source>
</evidence>
<dbReference type="AlphaFoldDB" id="A0A1V6QNR3"/>
<dbReference type="GO" id="GO:0072330">
    <property type="term" value="P:monocarboxylic acid biosynthetic process"/>
    <property type="evidence" value="ECO:0007669"/>
    <property type="project" value="UniProtKB-ARBA"/>
</dbReference>
<keyword evidence="6" id="KW-1185">Reference proteome</keyword>
<dbReference type="OrthoDB" id="2152029at2759"/>
<comment type="caution">
    <text evidence="5">The sequence shown here is derived from an EMBL/GenBank/DDBJ whole genome shotgun (WGS) entry which is preliminary data.</text>
</comment>
<dbReference type="SUPFAM" id="SSF53474">
    <property type="entry name" value="alpha/beta-Hydrolases"/>
    <property type="match status" value="1"/>
</dbReference>
<dbReference type="InterPro" id="IPR033140">
    <property type="entry name" value="Lipase_GDXG_put_SER_AS"/>
</dbReference>
<dbReference type="Pfam" id="PF07859">
    <property type="entry name" value="Abhydrolase_3"/>
    <property type="match status" value="1"/>
</dbReference>
<dbReference type="STRING" id="416450.A0A1V6QNR3"/>
<dbReference type="InterPro" id="IPR002168">
    <property type="entry name" value="Lipase_GDXG_HIS_AS"/>
</dbReference>
<dbReference type="EMBL" id="MDYN01000001">
    <property type="protein sequence ID" value="OQD90838.1"/>
    <property type="molecule type" value="Genomic_DNA"/>
</dbReference>
<dbReference type="PROSITE" id="PS01174">
    <property type="entry name" value="LIPASE_GDXG_SER"/>
    <property type="match status" value="1"/>
</dbReference>
<gene>
    <name evidence="5" type="ORF">PENANT_c001G02480</name>
</gene>
<evidence type="ECO:0000256" key="1">
    <source>
        <dbReference type="ARBA" id="ARBA00010515"/>
    </source>
</evidence>
<dbReference type="PROSITE" id="PS01173">
    <property type="entry name" value="LIPASE_GDXG_HIS"/>
    <property type="match status" value="1"/>
</dbReference>
<dbReference type="InterPro" id="IPR029058">
    <property type="entry name" value="AB_hydrolase_fold"/>
</dbReference>
<feature type="domain" description="Alpha/beta hydrolase fold-3" evidence="4">
    <location>
        <begin position="110"/>
        <end position="330"/>
    </location>
</feature>
<dbReference type="Gene3D" id="3.40.50.1820">
    <property type="entry name" value="alpha/beta hydrolase"/>
    <property type="match status" value="1"/>
</dbReference>
<dbReference type="Proteomes" id="UP000191672">
    <property type="component" value="Unassembled WGS sequence"/>
</dbReference>
<reference evidence="6" key="1">
    <citation type="journal article" date="2017" name="Nat. Microbiol.">
        <title>Global analysis of biosynthetic gene clusters reveals vast potential of secondary metabolite production in Penicillium species.</title>
        <authorList>
            <person name="Nielsen J.C."/>
            <person name="Grijseels S."/>
            <person name="Prigent S."/>
            <person name="Ji B."/>
            <person name="Dainat J."/>
            <person name="Nielsen K.F."/>
            <person name="Frisvad J.C."/>
            <person name="Workman M."/>
            <person name="Nielsen J."/>
        </authorList>
    </citation>
    <scope>NUCLEOTIDE SEQUENCE [LARGE SCALE GENOMIC DNA]</scope>
    <source>
        <strain evidence="6">IBT 31811</strain>
    </source>
</reference>
<sequence>MVSMIKAPFIPLLYLGRRFRQDQDWTYRQALSNTFVKLFLRVFVAFRTKPPLSLKPGLEGDRFVSIEPAPEELYTGITVDDEIHPETTGGTWFPTAYSYNTTTSSDKHIILHFHGGSYILGDGRTASCKFLANNLLTHTPSSHVFSLQYRLACNPNSRFPAQLQDAITAYCYLTHSLHIPASRIVLSGDSAGGHLVLALLRYIADYDDEKILPVPTCSWLFSPWCDIPGAKNTGLWNNLPNAAVDYIPASFPAWGAKHVIGNQELNRAVEPYLAPIWHPFALPSPVFIASGGREVMCQEHERLARHLQKLPQNEGRVEYFVQDTVPHDVLMVAWILNFRKEAAQCAEHAGCFLTKLQAMSDESEVPVLPFDEA</sequence>
<dbReference type="InterPro" id="IPR050300">
    <property type="entry name" value="GDXG_lipolytic_enzyme"/>
</dbReference>
<organism evidence="5 6">
    <name type="scientific">Penicillium antarcticum</name>
    <dbReference type="NCBI Taxonomy" id="416450"/>
    <lineage>
        <taxon>Eukaryota</taxon>
        <taxon>Fungi</taxon>
        <taxon>Dikarya</taxon>
        <taxon>Ascomycota</taxon>
        <taxon>Pezizomycotina</taxon>
        <taxon>Eurotiomycetes</taxon>
        <taxon>Eurotiomycetidae</taxon>
        <taxon>Eurotiales</taxon>
        <taxon>Aspergillaceae</taxon>
        <taxon>Penicillium</taxon>
    </lineage>
</organism>
<evidence type="ECO:0000256" key="3">
    <source>
        <dbReference type="PROSITE-ProRule" id="PRU10038"/>
    </source>
</evidence>
<dbReference type="GO" id="GO:0017000">
    <property type="term" value="P:antibiotic biosynthetic process"/>
    <property type="evidence" value="ECO:0007669"/>
    <property type="project" value="UniProtKB-ARBA"/>
</dbReference>
<feature type="active site" evidence="3">
    <location>
        <position position="190"/>
    </location>
</feature>
<dbReference type="GO" id="GO:0016787">
    <property type="term" value="F:hydrolase activity"/>
    <property type="evidence" value="ECO:0007669"/>
    <property type="project" value="UniProtKB-KW"/>
</dbReference>
<proteinExistence type="inferred from homology"/>
<dbReference type="PANTHER" id="PTHR48081:SF8">
    <property type="entry name" value="ALPHA_BETA HYDROLASE FOLD-3 DOMAIN-CONTAINING PROTEIN-RELATED"/>
    <property type="match status" value="1"/>
</dbReference>
<protein>
    <recommendedName>
        <fullName evidence="4">Alpha/beta hydrolase fold-3 domain-containing protein</fullName>
    </recommendedName>
</protein>
<evidence type="ECO:0000259" key="4">
    <source>
        <dbReference type="Pfam" id="PF07859"/>
    </source>
</evidence>
<comment type="similarity">
    <text evidence="1">Belongs to the 'GDXG' lipolytic enzyme family.</text>
</comment>